<feature type="transmembrane region" description="Helical" evidence="1">
    <location>
        <begin position="382"/>
        <end position="401"/>
    </location>
</feature>
<dbReference type="Proteomes" id="UP000198660">
    <property type="component" value="Unassembled WGS sequence"/>
</dbReference>
<feature type="transmembrane region" description="Helical" evidence="1">
    <location>
        <begin position="112"/>
        <end position="128"/>
    </location>
</feature>
<sequence>MSPETSYRHRRSVERSEFIRTWRTVIDWVVALYLLIPGLLIAGQQYLSWWEYPPPWFANIPPGLFFLGFYLFVKSSHLRLRIREADQLFLVQKRSWMRGLIRCAMIDKGAKELWVVGLFMVGVSPLLIHEYHLSTFLMIALFIYGWLTRMSIALGRNMIFTRMTGWRQHINAFIYLLISGMGFVVVGVVGLRNPLLLGIAFIAMLGMLCLQIKQRLDQWGTFLQDCKLDQILRFKWIGLLLGISGVQPSTPLGWVRKNPWVFPQSGFFFPQKTGMDILTGNVLKALLRNRQRMIEYGQFMGFGMVALGKSPVWLGWCVWVVSAILLTLWGRLFWVAVQKNPFFATWIVDTPIFYRGYTRVLFCIQFLGFLPLSIFFGAFRYGWIGAFILPMVGAGVGWFVASTVTAAKPLAVPIKQARKEMTH</sequence>
<evidence type="ECO:0000313" key="2">
    <source>
        <dbReference type="EMBL" id="SFS41680.1"/>
    </source>
</evidence>
<feature type="transmembrane region" description="Helical" evidence="1">
    <location>
        <begin position="134"/>
        <end position="152"/>
    </location>
</feature>
<dbReference type="InterPro" id="IPR010288">
    <property type="entry name" value="EcsB_ABC"/>
</dbReference>
<feature type="transmembrane region" description="Helical" evidence="1">
    <location>
        <begin position="55"/>
        <end position="73"/>
    </location>
</feature>
<feature type="transmembrane region" description="Helical" evidence="1">
    <location>
        <begin position="313"/>
        <end position="337"/>
    </location>
</feature>
<feature type="transmembrane region" description="Helical" evidence="1">
    <location>
        <begin position="234"/>
        <end position="255"/>
    </location>
</feature>
<protein>
    <submittedName>
        <fullName evidence="2">ABC transporter protein EcsB</fullName>
    </submittedName>
</protein>
<proteinExistence type="predicted"/>
<name>A0A1I6PNG5_9BACL</name>
<dbReference type="Pfam" id="PF05975">
    <property type="entry name" value="EcsB"/>
    <property type="match status" value="1"/>
</dbReference>
<keyword evidence="1" id="KW-0812">Transmembrane</keyword>
<keyword evidence="1" id="KW-1133">Transmembrane helix</keyword>
<dbReference type="GO" id="GO:0016020">
    <property type="term" value="C:membrane"/>
    <property type="evidence" value="ECO:0007669"/>
    <property type="project" value="InterPro"/>
</dbReference>
<feature type="transmembrane region" description="Helical" evidence="1">
    <location>
        <begin position="21"/>
        <end position="43"/>
    </location>
</feature>
<keyword evidence="1" id="KW-0472">Membrane</keyword>
<feature type="transmembrane region" description="Helical" evidence="1">
    <location>
        <begin position="195"/>
        <end position="213"/>
    </location>
</feature>
<dbReference type="RefSeq" id="WP_091833566.1">
    <property type="nucleotide sequence ID" value="NZ_FPAA01000002.1"/>
</dbReference>
<dbReference type="OrthoDB" id="2448479at2"/>
<dbReference type="EMBL" id="FPAA01000002">
    <property type="protein sequence ID" value="SFS41680.1"/>
    <property type="molecule type" value="Genomic_DNA"/>
</dbReference>
<feature type="transmembrane region" description="Helical" evidence="1">
    <location>
        <begin position="172"/>
        <end position="189"/>
    </location>
</feature>
<organism evidence="2 3">
    <name type="scientific">Marininema halotolerans</name>
    <dbReference type="NCBI Taxonomy" id="1155944"/>
    <lineage>
        <taxon>Bacteria</taxon>
        <taxon>Bacillati</taxon>
        <taxon>Bacillota</taxon>
        <taxon>Bacilli</taxon>
        <taxon>Bacillales</taxon>
        <taxon>Thermoactinomycetaceae</taxon>
        <taxon>Marininema</taxon>
    </lineage>
</organism>
<evidence type="ECO:0000256" key="1">
    <source>
        <dbReference type="SAM" id="Phobius"/>
    </source>
</evidence>
<dbReference type="AlphaFoldDB" id="A0A1I6PNG5"/>
<feature type="transmembrane region" description="Helical" evidence="1">
    <location>
        <begin position="357"/>
        <end position="376"/>
    </location>
</feature>
<keyword evidence="3" id="KW-1185">Reference proteome</keyword>
<gene>
    <name evidence="2" type="ORF">SAMN05444972_10230</name>
</gene>
<reference evidence="3" key="1">
    <citation type="submission" date="2016-10" db="EMBL/GenBank/DDBJ databases">
        <authorList>
            <person name="Varghese N."/>
            <person name="Submissions S."/>
        </authorList>
    </citation>
    <scope>NUCLEOTIDE SEQUENCE [LARGE SCALE GENOMIC DNA]</scope>
    <source>
        <strain evidence="3">DSM 45789</strain>
    </source>
</reference>
<evidence type="ECO:0000313" key="3">
    <source>
        <dbReference type="Proteomes" id="UP000198660"/>
    </source>
</evidence>
<accession>A0A1I6PNG5</accession>